<keyword evidence="3" id="KW-1185">Reference proteome</keyword>
<feature type="region of interest" description="Disordered" evidence="1">
    <location>
        <begin position="1"/>
        <end position="34"/>
    </location>
</feature>
<evidence type="ECO:0000313" key="2">
    <source>
        <dbReference type="EMBL" id="MQS14662.1"/>
    </source>
</evidence>
<evidence type="ECO:0000313" key="3">
    <source>
        <dbReference type="Proteomes" id="UP000450000"/>
    </source>
</evidence>
<evidence type="ECO:0000256" key="1">
    <source>
        <dbReference type="SAM" id="MobiDB-lite"/>
    </source>
</evidence>
<proteinExistence type="predicted"/>
<sequence>MVTWSPTFSKAFSTSPRATPTARSTPARPAVTASSASVCSVFADGGNCPPRRRSTSATSTPVRSRIVAAVPTTRLPTSSTTTAAASTTPRTVLGSIRVPP</sequence>
<comment type="caution">
    <text evidence="2">The sequence shown here is derived from an EMBL/GenBank/DDBJ whole genome shotgun (WGS) entry which is preliminary data.</text>
</comment>
<feature type="region of interest" description="Disordered" evidence="1">
    <location>
        <begin position="73"/>
        <end position="100"/>
    </location>
</feature>
<feature type="compositionally biased region" description="Polar residues" evidence="1">
    <location>
        <begin position="1"/>
        <end position="24"/>
    </location>
</feature>
<dbReference type="AlphaFoldDB" id="A0A6N7KSP4"/>
<feature type="region of interest" description="Disordered" evidence="1">
    <location>
        <begin position="45"/>
        <end position="64"/>
    </location>
</feature>
<accession>A0A6N7KSP4</accession>
<dbReference type="Proteomes" id="UP000450000">
    <property type="component" value="Unassembled WGS sequence"/>
</dbReference>
<gene>
    <name evidence="2" type="ORF">F7Q99_20925</name>
</gene>
<protein>
    <submittedName>
        <fullName evidence="2">Uncharacterized protein</fullName>
    </submittedName>
</protein>
<dbReference type="EMBL" id="WBOF01000001">
    <property type="protein sequence ID" value="MQS14662.1"/>
    <property type="molecule type" value="Genomic_DNA"/>
</dbReference>
<feature type="compositionally biased region" description="Low complexity" evidence="1">
    <location>
        <begin position="73"/>
        <end position="91"/>
    </location>
</feature>
<name>A0A6N7KSP4_9ACTN</name>
<reference evidence="2 3" key="1">
    <citation type="submission" date="2019-09" db="EMBL/GenBank/DDBJ databases">
        <title>Genome Sequences of Streptomyces kaniharaensis ATCC 21070.</title>
        <authorList>
            <person name="Zhu W."/>
            <person name="De Crecy-Lagard V."/>
            <person name="Richards N.G."/>
        </authorList>
    </citation>
    <scope>NUCLEOTIDE SEQUENCE [LARGE SCALE GENOMIC DNA]</scope>
    <source>
        <strain evidence="2 3">SF-557</strain>
    </source>
</reference>
<organism evidence="2 3">
    <name type="scientific">Streptomyces kaniharaensis</name>
    <dbReference type="NCBI Taxonomy" id="212423"/>
    <lineage>
        <taxon>Bacteria</taxon>
        <taxon>Bacillati</taxon>
        <taxon>Actinomycetota</taxon>
        <taxon>Actinomycetes</taxon>
        <taxon>Kitasatosporales</taxon>
        <taxon>Streptomycetaceae</taxon>
        <taxon>Streptomyces</taxon>
    </lineage>
</organism>